<evidence type="ECO:0000259" key="3">
    <source>
        <dbReference type="Pfam" id="PF13960"/>
    </source>
</evidence>
<evidence type="ECO:0000313" key="6">
    <source>
        <dbReference type="Proteomes" id="UP001165190"/>
    </source>
</evidence>
<proteinExistence type="predicted"/>
<dbReference type="AlphaFoldDB" id="A0A9W7IDR3"/>
<dbReference type="OrthoDB" id="1726731at2759"/>
<feature type="domain" description="Transposase-associated" evidence="4">
    <location>
        <begin position="3"/>
        <end position="86"/>
    </location>
</feature>
<sequence>MDRSWMYNIDRLINGHIVNPDFERPLLEFITFALSKPRFADRGNIRCPCNRPKCRNTTFRDPETVKVHVITEGFVPHYYNWVHHGEPRFSLTGYYNHMTGSNTPVPDYGYDLHGNNHESNEVDVVGPELNAYMVEDDQAPIASTQMLYNILGASPEPIWPGSNESKLSIVSELIHLKARYQIPNACYDDLCRIMQRLMPKDNVMPKNIYETKKLVRDMGLPVQKIHCCRNGCMIYWDCDSELSECKFCGHPRYKDNAGEGSSNRKAYKKMYYFPLTPRLQRLYASEVTAKHMRWHAEHQTDEVGLMCHLSDSLAWKHFDQEHPTFSNETRNVRLGLCTDGFQPFGQSGQQYSLWPVIVTPYNLPPSMCMKDEFMFLTIIVPGPRNPKYNIDVFLQPLIAELIHLWDVGEITYDLSTKQNFLLRASLLWTINDFPAYGMLSGWSTAGRTACPYCMEESEAFTLQHGGKQSWFDNHRKFLPHNHHFRRNTTAFRKGKKVLNNPLPIKSGSEILNEIDYWGFLKVTELDAVEINDQLTQLCGWKKRSIFWDLSYWSSNLIRHNIDVMHVEKNVFENIFNTVMNVEGKTKDNAKSRADLQLYCDRPELANQDGFGKYPKACYTLDKQRQKVLCDWVKDLKFPDGFASNIGRCVDMKKLKLFGMKSHDCHVFMQRLIPIAFQELLPTNVWEALTELSLFFKDLTSTVIKEADMKRLEKDIPVILYKLERFFPPSFFDSMEHLPIHMAYEARIGGPVHYRWMYPFERFFRKLKGSIGNKAHVEGSICNSYETVEGSKFFHYYFPKPANTSSVQLMPNCCGEHPDILSIFTQHRVETIGKGNERYLSEEEIVAAHTYILLNCTEVEPFIEMYRTYQRYCQPHLSDAQIDATLDVQFSRWFNRFVQEPMNNITNIFLKSLAMGPLRLVKSFSGYKVNGFKFRIMSHGSDKPSPNCGVCVKGSNYVNGESDYFGRLVEVIQIQYPGWPVKSIVLFKCEWFDPRPGVGTKINPKYPSLIEVNEKKRYSGNDIFVLATQATQVYYVNYPSLRRDKQDWLAVIKIKARADVDIPASNNVEPESTSDPYQDDEPESHPIQIVTNDEPELLIDDSSTQLNIMDVEVEDDSDEDEAQNEYFDLTEDD</sequence>
<evidence type="ECO:0000256" key="1">
    <source>
        <dbReference type="SAM" id="MobiDB-lite"/>
    </source>
</evidence>
<dbReference type="InterPro" id="IPR029480">
    <property type="entry name" value="Transpos_assoc"/>
</dbReference>
<feature type="region of interest" description="Disordered" evidence="1">
    <location>
        <begin position="1062"/>
        <end position="1086"/>
    </location>
</feature>
<dbReference type="PANTHER" id="PTHR10775">
    <property type="entry name" value="OS08G0208400 PROTEIN"/>
    <property type="match status" value="1"/>
</dbReference>
<dbReference type="Proteomes" id="UP001165190">
    <property type="component" value="Unassembled WGS sequence"/>
</dbReference>
<comment type="caution">
    <text evidence="5">The sequence shown here is derived from an EMBL/GenBank/DDBJ whole genome shotgun (WGS) entry which is preliminary data.</text>
</comment>
<dbReference type="Pfam" id="PF13963">
    <property type="entry name" value="Transpos_assoc"/>
    <property type="match status" value="1"/>
</dbReference>
<dbReference type="Pfam" id="PF13952">
    <property type="entry name" value="DUF4216"/>
    <property type="match status" value="1"/>
</dbReference>
<gene>
    <name evidence="5" type="ORF">HRI_003170200</name>
</gene>
<dbReference type="InterPro" id="IPR004242">
    <property type="entry name" value="Transposase_21"/>
</dbReference>
<evidence type="ECO:0000313" key="5">
    <source>
        <dbReference type="EMBL" id="GMI95009.1"/>
    </source>
</evidence>
<dbReference type="Pfam" id="PF13960">
    <property type="entry name" value="DUF4218"/>
    <property type="match status" value="1"/>
</dbReference>
<reference evidence="5" key="1">
    <citation type="submission" date="2023-05" db="EMBL/GenBank/DDBJ databases">
        <title>Genome and transcriptome analyses reveal genes involved in the formation of fine ridges on petal epidermal cells in Hibiscus trionum.</title>
        <authorList>
            <person name="Koshimizu S."/>
            <person name="Masuda S."/>
            <person name="Ishii T."/>
            <person name="Shirasu K."/>
            <person name="Hoshino A."/>
            <person name="Arita M."/>
        </authorList>
    </citation>
    <scope>NUCLEOTIDE SEQUENCE</scope>
    <source>
        <strain evidence="5">Hamamatsu line</strain>
    </source>
</reference>
<feature type="domain" description="DUF4218" evidence="3">
    <location>
        <begin position="698"/>
        <end position="798"/>
    </location>
</feature>
<dbReference type="Pfam" id="PF02992">
    <property type="entry name" value="Transposase_21"/>
    <property type="match status" value="1"/>
</dbReference>
<evidence type="ECO:0000259" key="4">
    <source>
        <dbReference type="Pfam" id="PF13963"/>
    </source>
</evidence>
<dbReference type="EMBL" id="BSYR01000026">
    <property type="protein sequence ID" value="GMI95009.1"/>
    <property type="molecule type" value="Genomic_DNA"/>
</dbReference>
<dbReference type="InterPro" id="IPR025312">
    <property type="entry name" value="DUF4216"/>
</dbReference>
<feature type="region of interest" description="Disordered" evidence="1">
    <location>
        <begin position="1111"/>
        <end position="1132"/>
    </location>
</feature>
<name>A0A9W7IDR3_HIBTR</name>
<feature type="compositionally biased region" description="Polar residues" evidence="1">
    <location>
        <begin position="1063"/>
        <end position="1075"/>
    </location>
</feature>
<protein>
    <submittedName>
        <fullName evidence="5">Uncharacterized protein</fullName>
    </submittedName>
</protein>
<dbReference type="InterPro" id="IPR025452">
    <property type="entry name" value="DUF4218"/>
</dbReference>
<keyword evidence="6" id="KW-1185">Reference proteome</keyword>
<dbReference type="PANTHER" id="PTHR10775:SF182">
    <property type="entry name" value="TRANSPOSON, EN_SPM-LIKE, TRANSPOSASE-ASSOCIATED DOMAIN PROTEIN-RELATED"/>
    <property type="match status" value="1"/>
</dbReference>
<feature type="domain" description="DUF4216" evidence="2">
    <location>
        <begin position="971"/>
        <end position="1050"/>
    </location>
</feature>
<accession>A0A9W7IDR3</accession>
<evidence type="ECO:0000259" key="2">
    <source>
        <dbReference type="Pfam" id="PF13952"/>
    </source>
</evidence>
<organism evidence="5 6">
    <name type="scientific">Hibiscus trionum</name>
    <name type="common">Flower of an hour</name>
    <dbReference type="NCBI Taxonomy" id="183268"/>
    <lineage>
        <taxon>Eukaryota</taxon>
        <taxon>Viridiplantae</taxon>
        <taxon>Streptophyta</taxon>
        <taxon>Embryophyta</taxon>
        <taxon>Tracheophyta</taxon>
        <taxon>Spermatophyta</taxon>
        <taxon>Magnoliopsida</taxon>
        <taxon>eudicotyledons</taxon>
        <taxon>Gunneridae</taxon>
        <taxon>Pentapetalae</taxon>
        <taxon>rosids</taxon>
        <taxon>malvids</taxon>
        <taxon>Malvales</taxon>
        <taxon>Malvaceae</taxon>
        <taxon>Malvoideae</taxon>
        <taxon>Hibiscus</taxon>
    </lineage>
</organism>